<feature type="domain" description="Htaa" evidence="3">
    <location>
        <begin position="522"/>
        <end position="616"/>
    </location>
</feature>
<reference evidence="4 5" key="1">
    <citation type="journal article" date="2017" name="New Microbes New Infect">
        <title>Genome sequence of 'Leucobacter massiliensis' sp. nov. isolated from human pharynx after travel to the 2014 Hajj.</title>
        <authorList>
            <person name="Leangapichart T."/>
            <person name="Gautret P."/>
            <person name="Nguyen T.T."/>
            <person name="Armstrong N."/>
            <person name="Rolain J.M."/>
        </authorList>
    </citation>
    <scope>NUCLEOTIDE SEQUENCE [LARGE SCALE GENOMIC DNA]</scope>
    <source>
        <strain evidence="4 5">122RC15</strain>
    </source>
</reference>
<keyword evidence="2" id="KW-0812">Transmembrane</keyword>
<dbReference type="Proteomes" id="UP000238650">
    <property type="component" value="Unassembled WGS sequence"/>
</dbReference>
<evidence type="ECO:0000259" key="3">
    <source>
        <dbReference type="Pfam" id="PF04213"/>
    </source>
</evidence>
<evidence type="ECO:0000256" key="1">
    <source>
        <dbReference type="SAM" id="MobiDB-lite"/>
    </source>
</evidence>
<gene>
    <name evidence="4" type="ORF">B4915_12785</name>
</gene>
<evidence type="ECO:0000313" key="5">
    <source>
        <dbReference type="Proteomes" id="UP000238650"/>
    </source>
</evidence>
<name>A0A2S9QKZ9_9MICO</name>
<feature type="region of interest" description="Disordered" evidence="1">
    <location>
        <begin position="93"/>
        <end position="181"/>
    </location>
</feature>
<evidence type="ECO:0000313" key="4">
    <source>
        <dbReference type="EMBL" id="PRI10265.1"/>
    </source>
</evidence>
<protein>
    <recommendedName>
        <fullName evidence="3">Htaa domain-containing protein</fullName>
    </recommendedName>
</protein>
<feature type="transmembrane region" description="Helical" evidence="2">
    <location>
        <begin position="71"/>
        <end position="90"/>
    </location>
</feature>
<keyword evidence="2" id="KW-1133">Transmembrane helix</keyword>
<comment type="caution">
    <text evidence="4">The sequence shown here is derived from an EMBL/GenBank/DDBJ whole genome shotgun (WGS) entry which is preliminary data.</text>
</comment>
<accession>A0A2S9QKZ9</accession>
<dbReference type="InterPro" id="IPR007331">
    <property type="entry name" value="Htaa"/>
</dbReference>
<feature type="compositionally biased region" description="Low complexity" evidence="1">
    <location>
        <begin position="107"/>
        <end position="131"/>
    </location>
</feature>
<organism evidence="4 5">
    <name type="scientific">Leucobacter massiliensis</name>
    <dbReference type="NCBI Taxonomy" id="1686285"/>
    <lineage>
        <taxon>Bacteria</taxon>
        <taxon>Bacillati</taxon>
        <taxon>Actinomycetota</taxon>
        <taxon>Actinomycetes</taxon>
        <taxon>Micrococcales</taxon>
        <taxon>Microbacteriaceae</taxon>
        <taxon>Leucobacter</taxon>
    </lineage>
</organism>
<dbReference type="EMBL" id="MWZD01000022">
    <property type="protein sequence ID" value="PRI10265.1"/>
    <property type="molecule type" value="Genomic_DNA"/>
</dbReference>
<keyword evidence="2" id="KW-0472">Membrane</keyword>
<feature type="transmembrane region" description="Helical" evidence="2">
    <location>
        <begin position="826"/>
        <end position="845"/>
    </location>
</feature>
<keyword evidence="5" id="KW-1185">Reference proteome</keyword>
<feature type="domain" description="Htaa" evidence="3">
    <location>
        <begin position="316"/>
        <end position="474"/>
    </location>
</feature>
<dbReference type="Pfam" id="PF04213">
    <property type="entry name" value="HtaA"/>
    <property type="match status" value="2"/>
</dbReference>
<feature type="region of interest" description="Disordered" evidence="1">
    <location>
        <begin position="478"/>
        <end position="518"/>
    </location>
</feature>
<sequence>MQRAGRLRAARPLRVRRVRLASSDELGDTGSGASKADLTARRRRLGARRIRLAGVPGRCSETMASRSRTHAALTSVLAALLVTGSALLAAPAAHAEPAAQPDGTLGAEPQQAPAEQQAAPDQAPADQAAAEQKPDPDAVQAGSDTAVADAAGDSPVADATPDAVPEEEAGAEARDAAPLPADQGVTVEPLEFLIAPQESLTVTVVASGFDASVDSIEAALIPRGTEGEVRPDSGFVARAEPASVLDGKVELALTADAARLERGTEYEVLLWKRDEFPPAAGSIYARAEAALDAAQWDALLGAAPVDPAWNENAAVGSFEWGVRASFRKYVEGPIAKGKITVVKPATGTDVYRFPQTSNAWDPESRTGTASYAGRVNFKGHGGVLDLDFANPTVEVVSASRAALLVPYEGKALTIATIDLQAPADQSGPAAKTRKLSDGSIRFEHAKVKLTEAGSKTYFEEYVGVDYELDRLSFTVGADSKTDKPVVPPKKPEPGSKPKPKPETPKPLPATDGTGASGVQAAGSLNWGISSAFANYVTGPIAKGSISTNGVGSSGGGYLFPQAAGGSWNAQTHTGTVQYSGVVTYTGHRGLLSESFANPVITVSSETTGTISAGGRSFTLDLASASKSVGANGEVSWSGVPVLGGISGGASGGSQYTLAVDPLSFTVGAVSQLSYGSTEAGVTAKVKRTPAAAPPATSGIRVLTDAEKLTAGGRIEIEAGGFEPGDEGVLVVLYSDPIVLDENATADANGTVRWSGTLPKDVTGTHTITLQGSTDAGAVIEIRETDDAKRTKLGDTVELAALEDGAIAEAGVVPAVTGRGGLALWEWWASALGLVAIAACTTTLAIRQRRAQQPVRL</sequence>
<feature type="compositionally biased region" description="Basic and acidic residues" evidence="1">
    <location>
        <begin position="479"/>
        <end position="503"/>
    </location>
</feature>
<proteinExistence type="predicted"/>
<dbReference type="AlphaFoldDB" id="A0A2S9QKZ9"/>
<evidence type="ECO:0000256" key="2">
    <source>
        <dbReference type="SAM" id="Phobius"/>
    </source>
</evidence>